<keyword evidence="2" id="KW-0934">Plastid</keyword>
<geneLocation type="organellar chromatophore" evidence="2"/>
<proteinExistence type="predicted"/>
<keyword evidence="1" id="KW-1133">Transmembrane helix</keyword>
<dbReference type="PANTHER" id="PTHR33219">
    <property type="entry name" value="YLMG HOMOLOG PROTEIN 2, CHLOROPLASTIC"/>
    <property type="match status" value="1"/>
</dbReference>
<accession>B1X3V6</accession>
<keyword evidence="1" id="KW-0472">Membrane</keyword>
<dbReference type="RefSeq" id="YP_002048835.1">
    <property type="nucleotide sequence ID" value="NC_011087.1"/>
</dbReference>
<name>B1X3V6_PAUCH</name>
<dbReference type="AlphaFoldDB" id="B1X3V6"/>
<dbReference type="PANTHER" id="PTHR33219:SF14">
    <property type="entry name" value="PROTEIN COFACTOR ASSEMBLY OF COMPLEX C SUBUNIT B CCB3, CHLOROPLASTIC-RELATED"/>
    <property type="match status" value="1"/>
</dbReference>
<evidence type="ECO:0000313" key="2">
    <source>
        <dbReference type="EMBL" id="ACB42625.1"/>
    </source>
</evidence>
<dbReference type="Pfam" id="PF02325">
    <property type="entry name" value="CCB3_YggT"/>
    <property type="match status" value="1"/>
</dbReference>
<evidence type="ECO:0000256" key="1">
    <source>
        <dbReference type="SAM" id="Phobius"/>
    </source>
</evidence>
<sequence>MPTSVFMDTVRFFGEIIGQVFGVYSYIVFARIILNWLPGFNINDAIFNVISSLADPYLERFRRLIPPIGDVDVSTIAAILVLQSIERIIDNINMYLMYI</sequence>
<dbReference type="EMBL" id="CP000815">
    <property type="protein sequence ID" value="ACB42625.1"/>
    <property type="molecule type" value="Genomic_DNA"/>
</dbReference>
<gene>
    <name evidence="2" type="ordered locus">PCC_0175</name>
</gene>
<feature type="transmembrane region" description="Helical" evidence="1">
    <location>
        <begin position="12"/>
        <end position="34"/>
    </location>
</feature>
<reference evidence="2" key="1">
    <citation type="submission" date="2007-08" db="EMBL/GenBank/DDBJ databases">
        <authorList>
            <person name="Gloeckner G."/>
            <person name="Nowack E."/>
            <person name="Melkonian M."/>
        </authorList>
    </citation>
    <scope>NUCLEOTIDE SEQUENCE</scope>
</reference>
<dbReference type="GO" id="GO:0016020">
    <property type="term" value="C:membrane"/>
    <property type="evidence" value="ECO:0007669"/>
    <property type="project" value="InterPro"/>
</dbReference>
<reference evidence="2" key="2">
    <citation type="journal article" date="2008" name="Curr. Biol.">
        <title>Chromatophore genome sequence of Paulinella sheds light on acquisition of photosynthesis by eukaryotes.</title>
        <authorList>
            <person name="Nowack E.C.M."/>
            <person name="Melkonian M."/>
            <person name="Gloeckner G."/>
        </authorList>
    </citation>
    <scope>NUCLEOTIDE SEQUENCE [LARGE SCALE GENOMIC DNA]</scope>
</reference>
<organism evidence="2">
    <name type="scientific">Paulinella chromatophora</name>
    <dbReference type="NCBI Taxonomy" id="39717"/>
    <lineage>
        <taxon>Eukaryota</taxon>
        <taxon>Sar</taxon>
        <taxon>Rhizaria</taxon>
        <taxon>Cercozoa</taxon>
        <taxon>Imbricatea</taxon>
        <taxon>Silicofilosea</taxon>
        <taxon>Euglyphida</taxon>
        <taxon>Paulinellidae</taxon>
        <taxon>Paulinella</taxon>
    </lineage>
</organism>
<protein>
    <submittedName>
        <fullName evidence="2">YGGT family, conserved hypothetical integral membrane protein</fullName>
    </submittedName>
</protein>
<dbReference type="InterPro" id="IPR003425">
    <property type="entry name" value="CCB3/YggT"/>
</dbReference>
<dbReference type="GeneID" id="6481162"/>
<keyword evidence="1" id="KW-0812">Transmembrane</keyword>